<proteinExistence type="predicted"/>
<dbReference type="Proteomes" id="UP000295252">
    <property type="component" value="Unassembled WGS sequence"/>
</dbReference>
<protein>
    <submittedName>
        <fullName evidence="1">DH200=94 genomic scaffold, scaffold_164</fullName>
    </submittedName>
</protein>
<keyword evidence="2" id="KW-1185">Reference proteome</keyword>
<evidence type="ECO:0000313" key="2">
    <source>
        <dbReference type="Proteomes" id="UP000295252"/>
    </source>
</evidence>
<sequence length="63" mass="7346">MSCNLLINRDIFIYNIYGLSNKGYVYSSKMAQIQAPICNFAHIYTHLFLFGKRVPMAFQLLPR</sequence>
<dbReference type="Gramene" id="CDP17489">
    <property type="protein sequence ID" value="CDP17489"/>
    <property type="gene ID" value="GSCOC_T00007914001"/>
</dbReference>
<dbReference type="EMBL" id="HG739248">
    <property type="protein sequence ID" value="CDP17489.1"/>
    <property type="molecule type" value="Genomic_DNA"/>
</dbReference>
<gene>
    <name evidence="1" type="ORF">GSCOC_T00007914001</name>
</gene>
<organism evidence="1 2">
    <name type="scientific">Coffea canephora</name>
    <name type="common">Robusta coffee</name>
    <dbReference type="NCBI Taxonomy" id="49390"/>
    <lineage>
        <taxon>Eukaryota</taxon>
        <taxon>Viridiplantae</taxon>
        <taxon>Streptophyta</taxon>
        <taxon>Embryophyta</taxon>
        <taxon>Tracheophyta</taxon>
        <taxon>Spermatophyta</taxon>
        <taxon>Magnoliopsida</taxon>
        <taxon>eudicotyledons</taxon>
        <taxon>Gunneridae</taxon>
        <taxon>Pentapetalae</taxon>
        <taxon>asterids</taxon>
        <taxon>lamiids</taxon>
        <taxon>Gentianales</taxon>
        <taxon>Rubiaceae</taxon>
        <taxon>Ixoroideae</taxon>
        <taxon>Gardenieae complex</taxon>
        <taxon>Bertiereae - Coffeeae clade</taxon>
        <taxon>Coffeeae</taxon>
        <taxon>Coffea</taxon>
    </lineage>
</organism>
<dbReference type="AlphaFoldDB" id="A0A068VA97"/>
<accession>A0A068VA97</accession>
<evidence type="ECO:0000313" key="1">
    <source>
        <dbReference type="EMBL" id="CDP17489.1"/>
    </source>
</evidence>
<name>A0A068VA97_COFCA</name>
<reference evidence="2" key="1">
    <citation type="journal article" date="2014" name="Science">
        <title>The coffee genome provides insight into the convergent evolution of caffeine biosynthesis.</title>
        <authorList>
            <person name="Denoeud F."/>
            <person name="Carretero-Paulet L."/>
            <person name="Dereeper A."/>
            <person name="Droc G."/>
            <person name="Guyot R."/>
            <person name="Pietrella M."/>
            <person name="Zheng C."/>
            <person name="Alberti A."/>
            <person name="Anthony F."/>
            <person name="Aprea G."/>
            <person name="Aury J.M."/>
            <person name="Bento P."/>
            <person name="Bernard M."/>
            <person name="Bocs S."/>
            <person name="Campa C."/>
            <person name="Cenci A."/>
            <person name="Combes M.C."/>
            <person name="Crouzillat D."/>
            <person name="Da Silva C."/>
            <person name="Daddiego L."/>
            <person name="De Bellis F."/>
            <person name="Dussert S."/>
            <person name="Garsmeur O."/>
            <person name="Gayraud T."/>
            <person name="Guignon V."/>
            <person name="Jahn K."/>
            <person name="Jamilloux V."/>
            <person name="Joet T."/>
            <person name="Labadie K."/>
            <person name="Lan T."/>
            <person name="Leclercq J."/>
            <person name="Lepelley M."/>
            <person name="Leroy T."/>
            <person name="Li L.T."/>
            <person name="Librado P."/>
            <person name="Lopez L."/>
            <person name="Munoz A."/>
            <person name="Noel B."/>
            <person name="Pallavicini A."/>
            <person name="Perrotta G."/>
            <person name="Poncet V."/>
            <person name="Pot D."/>
            <person name="Priyono X."/>
            <person name="Rigoreau M."/>
            <person name="Rouard M."/>
            <person name="Rozas J."/>
            <person name="Tranchant-Dubreuil C."/>
            <person name="VanBuren R."/>
            <person name="Zhang Q."/>
            <person name="Andrade A.C."/>
            <person name="Argout X."/>
            <person name="Bertrand B."/>
            <person name="de Kochko A."/>
            <person name="Graziosi G."/>
            <person name="Henry R.J."/>
            <person name="Jayarama X."/>
            <person name="Ming R."/>
            <person name="Nagai C."/>
            <person name="Rounsley S."/>
            <person name="Sankoff D."/>
            <person name="Giuliano G."/>
            <person name="Albert V.A."/>
            <person name="Wincker P."/>
            <person name="Lashermes P."/>
        </authorList>
    </citation>
    <scope>NUCLEOTIDE SEQUENCE [LARGE SCALE GENOMIC DNA]</scope>
    <source>
        <strain evidence="2">cv. DH200-94</strain>
    </source>
</reference>
<dbReference type="InParanoid" id="A0A068VA97"/>